<dbReference type="InterPro" id="IPR001627">
    <property type="entry name" value="Semap_dom"/>
</dbReference>
<dbReference type="SMART" id="SM00423">
    <property type="entry name" value="PSI"/>
    <property type="match status" value="1"/>
</dbReference>
<evidence type="ECO:0000256" key="8">
    <source>
        <dbReference type="SAM" id="SignalP"/>
    </source>
</evidence>
<comment type="caution">
    <text evidence="10">The sequence shown here is derived from an EMBL/GenBank/DDBJ whole genome shotgun (WGS) entry which is preliminary data.</text>
</comment>
<name>A0ABD1JCS8_9TELE</name>
<dbReference type="PANTHER" id="PTHR11036">
    <property type="entry name" value="SEMAPHORIN"/>
    <property type="match status" value="1"/>
</dbReference>
<evidence type="ECO:0000256" key="2">
    <source>
        <dbReference type="ARBA" id="ARBA00023136"/>
    </source>
</evidence>
<comment type="subcellular location">
    <subcellularLocation>
        <location evidence="1">Membrane</location>
    </subcellularLocation>
</comment>
<sequence>MARMARLMMVLIVGLTRVMASHSWLTPQTSFPFNAKGSSVRVTAHFADVDNASTLLLSDDGATLYVGARNAILSLDVSQPGALTLKQKLDWTPSESDLRNCQLKSTDASKCHNYIRVLQLLNNTQLYACGTHALRPHDTIIETEMLKQLGEPAEAKGHCPYSSVEKIAAISVDGEMYVATTSNYLGTTASVLRFLSKGRADLSLGDTMRILEPTFIRSSVIPSEEKVYIFFTETSNEYEFFSKLTVSRVAQVCKDDTGGELMLQKRWTTFAKAHLVCQQGNELPYNILHDIVQIPSLDNDSSDNITFYGVFSSQWSLASGISAVCSFKLKDIKAAFSGNYRTWNTDRYTLQTDKKLQFGMCGLPRDDSKRLELVKKTFLTEMNVRPTGNKMVLLSPDQTYSGIVGQQRRAADGKVYTVLFLLSESGHLHKVVLLKNGPHIIEEIQVFKSAQKVKNIILSASSGMVFVGSSEGVSRVPVSNCHFYKTCAECVVARDPFCAWDPTKAVCAVVSTDTSDVRQDVEYGNTTKQCEGTVSQKGPQEKVLYQELNRLTVLRCPKPSSQAVLTWKFSNSSLLPPAIFFQPGDGTLVFVGTPLTVGHYHCVSTEQSLEQTVAIFSVRQHATPRTTGPSGGHGYTTSGKSTSTATGAETSVTSRLTPDRTTSTGTRATTGRFGPSQEPEGYVITTHVENVAINSGNTQTAKEGDNQLIHSKSFYGQLVVVSVLLAVCVLMLGGLCWWHRRSLHRVPSGSDQEKNPSLGKVDT</sequence>
<evidence type="ECO:0000259" key="9">
    <source>
        <dbReference type="PROSITE" id="PS51004"/>
    </source>
</evidence>
<organism evidence="10 11">
    <name type="scientific">Coilia grayii</name>
    <name type="common">Gray's grenadier anchovy</name>
    <dbReference type="NCBI Taxonomy" id="363190"/>
    <lineage>
        <taxon>Eukaryota</taxon>
        <taxon>Metazoa</taxon>
        <taxon>Chordata</taxon>
        <taxon>Craniata</taxon>
        <taxon>Vertebrata</taxon>
        <taxon>Euteleostomi</taxon>
        <taxon>Actinopterygii</taxon>
        <taxon>Neopterygii</taxon>
        <taxon>Teleostei</taxon>
        <taxon>Clupei</taxon>
        <taxon>Clupeiformes</taxon>
        <taxon>Clupeoidei</taxon>
        <taxon>Engraulidae</taxon>
        <taxon>Coilinae</taxon>
        <taxon>Coilia</taxon>
    </lineage>
</organism>
<keyword evidence="8" id="KW-0732">Signal</keyword>
<dbReference type="Pfam" id="PF01437">
    <property type="entry name" value="PSI"/>
    <property type="match status" value="1"/>
</dbReference>
<feature type="compositionally biased region" description="Low complexity" evidence="6">
    <location>
        <begin position="635"/>
        <end position="674"/>
    </location>
</feature>
<dbReference type="InterPro" id="IPR002165">
    <property type="entry name" value="Plexin_repeat"/>
</dbReference>
<dbReference type="Gene3D" id="3.30.1680.10">
    <property type="entry name" value="ligand-binding face of the semaphorins, domain 2"/>
    <property type="match status" value="1"/>
</dbReference>
<feature type="chain" id="PRO_5044741453" description="Sema domain-containing protein" evidence="8">
    <location>
        <begin position="21"/>
        <end position="763"/>
    </location>
</feature>
<protein>
    <recommendedName>
        <fullName evidence="9">Sema domain-containing protein</fullName>
    </recommendedName>
</protein>
<dbReference type="InterPro" id="IPR016201">
    <property type="entry name" value="PSI"/>
</dbReference>
<keyword evidence="3" id="KW-1015">Disulfide bond</keyword>
<dbReference type="InterPro" id="IPR015943">
    <property type="entry name" value="WD40/YVTN_repeat-like_dom_sf"/>
</dbReference>
<keyword evidence="2 7" id="KW-0472">Membrane</keyword>
<dbReference type="PANTHER" id="PTHR11036:SF145">
    <property type="entry name" value="SEMAPHORIN-4A ISOFORM X1-RELATED"/>
    <property type="match status" value="1"/>
</dbReference>
<evidence type="ECO:0000313" key="11">
    <source>
        <dbReference type="Proteomes" id="UP001591681"/>
    </source>
</evidence>
<keyword evidence="4" id="KW-0325">Glycoprotein</keyword>
<dbReference type="Pfam" id="PF01403">
    <property type="entry name" value="Sema"/>
    <property type="match status" value="1"/>
</dbReference>
<evidence type="ECO:0000256" key="4">
    <source>
        <dbReference type="ARBA" id="ARBA00023180"/>
    </source>
</evidence>
<proteinExistence type="predicted"/>
<dbReference type="PROSITE" id="PS51004">
    <property type="entry name" value="SEMA"/>
    <property type="match status" value="1"/>
</dbReference>
<evidence type="ECO:0000313" key="10">
    <source>
        <dbReference type="EMBL" id="KAL2084564.1"/>
    </source>
</evidence>
<feature type="domain" description="Sema" evidence="9">
    <location>
        <begin position="28"/>
        <end position="478"/>
    </location>
</feature>
<comment type="caution">
    <text evidence="5">Lacks conserved residue(s) required for the propagation of feature annotation.</text>
</comment>
<reference evidence="10 11" key="1">
    <citation type="submission" date="2024-09" db="EMBL/GenBank/DDBJ databases">
        <title>A chromosome-level genome assembly of Gray's grenadier anchovy, Coilia grayii.</title>
        <authorList>
            <person name="Fu Z."/>
        </authorList>
    </citation>
    <scope>NUCLEOTIDE SEQUENCE [LARGE SCALE GENOMIC DNA]</scope>
    <source>
        <strain evidence="10">G4</strain>
        <tissue evidence="10">Muscle</tissue>
    </source>
</reference>
<keyword evidence="7" id="KW-1133">Transmembrane helix</keyword>
<dbReference type="SMART" id="SM00630">
    <property type="entry name" value="Sema"/>
    <property type="match status" value="1"/>
</dbReference>
<feature type="region of interest" description="Disordered" evidence="6">
    <location>
        <begin position="622"/>
        <end position="679"/>
    </location>
</feature>
<feature type="signal peptide" evidence="8">
    <location>
        <begin position="1"/>
        <end position="20"/>
    </location>
</feature>
<keyword evidence="11" id="KW-1185">Reference proteome</keyword>
<gene>
    <name evidence="10" type="ORF">ACEWY4_020082</name>
</gene>
<dbReference type="EMBL" id="JBHFQA010000017">
    <property type="protein sequence ID" value="KAL2084564.1"/>
    <property type="molecule type" value="Genomic_DNA"/>
</dbReference>
<accession>A0ABD1JCS8</accession>
<evidence type="ECO:0000256" key="7">
    <source>
        <dbReference type="SAM" id="Phobius"/>
    </source>
</evidence>
<dbReference type="Proteomes" id="UP001591681">
    <property type="component" value="Unassembled WGS sequence"/>
</dbReference>
<dbReference type="Gene3D" id="2.130.10.10">
    <property type="entry name" value="YVTN repeat-like/Quinoprotein amine dehydrogenase"/>
    <property type="match status" value="1"/>
</dbReference>
<dbReference type="SUPFAM" id="SSF101912">
    <property type="entry name" value="Sema domain"/>
    <property type="match status" value="1"/>
</dbReference>
<keyword evidence="7" id="KW-0812">Transmembrane</keyword>
<evidence type="ECO:0000256" key="6">
    <source>
        <dbReference type="SAM" id="MobiDB-lite"/>
    </source>
</evidence>
<dbReference type="GO" id="GO:0007411">
    <property type="term" value="P:axon guidance"/>
    <property type="evidence" value="ECO:0007669"/>
    <property type="project" value="UniProtKB-ARBA"/>
</dbReference>
<dbReference type="GO" id="GO:0016020">
    <property type="term" value="C:membrane"/>
    <property type="evidence" value="ECO:0007669"/>
    <property type="project" value="UniProtKB-SubCell"/>
</dbReference>
<evidence type="ECO:0000256" key="3">
    <source>
        <dbReference type="ARBA" id="ARBA00023157"/>
    </source>
</evidence>
<dbReference type="InterPro" id="IPR036352">
    <property type="entry name" value="Semap_dom_sf"/>
</dbReference>
<feature type="transmembrane region" description="Helical" evidence="7">
    <location>
        <begin position="714"/>
        <end position="738"/>
    </location>
</feature>
<evidence type="ECO:0000256" key="5">
    <source>
        <dbReference type="PROSITE-ProRule" id="PRU00352"/>
    </source>
</evidence>
<dbReference type="AlphaFoldDB" id="A0ABD1JCS8"/>
<evidence type="ECO:0000256" key="1">
    <source>
        <dbReference type="ARBA" id="ARBA00004370"/>
    </source>
</evidence>
<dbReference type="InterPro" id="IPR027231">
    <property type="entry name" value="Semaphorin"/>
</dbReference>
<dbReference type="SUPFAM" id="SSF103575">
    <property type="entry name" value="Plexin repeat"/>
    <property type="match status" value="1"/>
</dbReference>